<feature type="transmembrane region" description="Helical" evidence="6">
    <location>
        <begin position="139"/>
        <end position="156"/>
    </location>
</feature>
<proteinExistence type="inferred from homology"/>
<dbReference type="RefSeq" id="WP_191281573.1">
    <property type="nucleotide sequence ID" value="NZ_BNAI01000001.1"/>
</dbReference>
<feature type="transmembrane region" description="Helical" evidence="6">
    <location>
        <begin position="57"/>
        <end position="78"/>
    </location>
</feature>
<evidence type="ECO:0000256" key="3">
    <source>
        <dbReference type="ARBA" id="ARBA00022692"/>
    </source>
</evidence>
<dbReference type="AlphaFoldDB" id="A0A8J3E110"/>
<dbReference type="Proteomes" id="UP000617531">
    <property type="component" value="Unassembled WGS sequence"/>
</dbReference>
<feature type="transmembrane region" description="Helical" evidence="6">
    <location>
        <begin position="17"/>
        <end position="50"/>
    </location>
</feature>
<sequence length="274" mass="27614">MTSPTAPAPDRPTARHILLLVLVGTIGGVFSGALGVGGGIVMVPLLLMLLRFDQRRAAATSLAAIVLSSISGAATYTVAGHTDVLAGLLLGAGGVVGTLIGTRLLKVLPIAILRWGFIALLVVIAVRMLLVVADRGGDIAFSIPLAIGLVVSGIVMGILAGMFGIGGGVLIVPLLVAVFGASDLIAKGTSLLAMIPISIVGSIANVRNQLVRPLDGFVIGGTALLASLGGAAIAFVMPAWLSTLLFGLFVAATAIQLTIRAINQHRAARSGDPT</sequence>
<reference evidence="7" key="2">
    <citation type="submission" date="2020-09" db="EMBL/GenBank/DDBJ databases">
        <authorList>
            <person name="Sun Q."/>
            <person name="Zhou Y."/>
        </authorList>
    </citation>
    <scope>NUCLEOTIDE SEQUENCE</scope>
    <source>
        <strain evidence="7">CGMCC 1.16548</strain>
    </source>
</reference>
<comment type="subcellular location">
    <subcellularLocation>
        <location evidence="6">Cell membrane</location>
        <topology evidence="6">Multi-pass membrane protein</topology>
    </subcellularLocation>
    <subcellularLocation>
        <location evidence="1">Membrane</location>
        <topology evidence="1">Multi-pass membrane protein</topology>
    </subcellularLocation>
</comment>
<name>A0A8J3E110_9MICO</name>
<keyword evidence="3 6" id="KW-0812">Transmembrane</keyword>
<evidence type="ECO:0000256" key="4">
    <source>
        <dbReference type="ARBA" id="ARBA00022989"/>
    </source>
</evidence>
<keyword evidence="4 6" id="KW-1133">Transmembrane helix</keyword>
<gene>
    <name evidence="7" type="ORF">GCM10011600_02570</name>
</gene>
<comment type="similarity">
    <text evidence="2 6">Belongs to the 4-toluene sulfonate uptake permease (TSUP) (TC 2.A.102) family.</text>
</comment>
<evidence type="ECO:0000256" key="6">
    <source>
        <dbReference type="RuleBase" id="RU363041"/>
    </source>
</evidence>
<accession>A0A8J3E110</accession>
<evidence type="ECO:0000313" key="7">
    <source>
        <dbReference type="EMBL" id="GHF05561.1"/>
    </source>
</evidence>
<keyword evidence="5 6" id="KW-0472">Membrane</keyword>
<organism evidence="7 8">
    <name type="scientific">Pseudolysinimonas yzui</name>
    <dbReference type="NCBI Taxonomy" id="2708254"/>
    <lineage>
        <taxon>Bacteria</taxon>
        <taxon>Bacillati</taxon>
        <taxon>Actinomycetota</taxon>
        <taxon>Actinomycetes</taxon>
        <taxon>Micrococcales</taxon>
        <taxon>Microbacteriaceae</taxon>
        <taxon>Pseudolysinimonas</taxon>
    </lineage>
</organism>
<dbReference type="PANTHER" id="PTHR43701">
    <property type="entry name" value="MEMBRANE TRANSPORTER PROTEIN MJ0441-RELATED"/>
    <property type="match status" value="1"/>
</dbReference>
<keyword evidence="6" id="KW-1003">Cell membrane</keyword>
<evidence type="ECO:0000256" key="1">
    <source>
        <dbReference type="ARBA" id="ARBA00004141"/>
    </source>
</evidence>
<evidence type="ECO:0000256" key="2">
    <source>
        <dbReference type="ARBA" id="ARBA00009142"/>
    </source>
</evidence>
<dbReference type="EMBL" id="BNAI01000001">
    <property type="protein sequence ID" value="GHF05561.1"/>
    <property type="molecule type" value="Genomic_DNA"/>
</dbReference>
<protein>
    <recommendedName>
        <fullName evidence="6">Probable membrane transporter protein</fullName>
    </recommendedName>
</protein>
<dbReference type="InterPro" id="IPR051598">
    <property type="entry name" value="TSUP/Inactive_protease-like"/>
</dbReference>
<evidence type="ECO:0000313" key="8">
    <source>
        <dbReference type="Proteomes" id="UP000617531"/>
    </source>
</evidence>
<dbReference type="Pfam" id="PF01925">
    <property type="entry name" value="TauE"/>
    <property type="match status" value="2"/>
</dbReference>
<feature type="transmembrane region" description="Helical" evidence="6">
    <location>
        <begin position="243"/>
        <end position="262"/>
    </location>
</feature>
<comment type="caution">
    <text evidence="7">The sequence shown here is derived from an EMBL/GenBank/DDBJ whole genome shotgun (WGS) entry which is preliminary data.</text>
</comment>
<feature type="transmembrane region" description="Helical" evidence="6">
    <location>
        <begin position="188"/>
        <end position="206"/>
    </location>
</feature>
<feature type="transmembrane region" description="Helical" evidence="6">
    <location>
        <begin position="84"/>
        <end position="105"/>
    </location>
</feature>
<reference evidence="7" key="1">
    <citation type="journal article" date="2014" name="Int. J. Syst. Evol. Microbiol.">
        <title>Complete genome sequence of Corynebacterium casei LMG S-19264T (=DSM 44701T), isolated from a smear-ripened cheese.</title>
        <authorList>
            <consortium name="US DOE Joint Genome Institute (JGI-PGF)"/>
            <person name="Walter F."/>
            <person name="Albersmeier A."/>
            <person name="Kalinowski J."/>
            <person name="Ruckert C."/>
        </authorList>
    </citation>
    <scope>NUCLEOTIDE SEQUENCE</scope>
    <source>
        <strain evidence="7">CGMCC 1.16548</strain>
    </source>
</reference>
<feature type="transmembrane region" description="Helical" evidence="6">
    <location>
        <begin position="218"/>
        <end position="237"/>
    </location>
</feature>
<keyword evidence="8" id="KW-1185">Reference proteome</keyword>
<evidence type="ECO:0000256" key="5">
    <source>
        <dbReference type="ARBA" id="ARBA00023136"/>
    </source>
</evidence>
<feature type="transmembrane region" description="Helical" evidence="6">
    <location>
        <begin position="112"/>
        <end position="133"/>
    </location>
</feature>
<dbReference type="InterPro" id="IPR002781">
    <property type="entry name" value="TM_pro_TauE-like"/>
</dbReference>
<dbReference type="GO" id="GO:0005886">
    <property type="term" value="C:plasma membrane"/>
    <property type="evidence" value="ECO:0007669"/>
    <property type="project" value="UniProtKB-SubCell"/>
</dbReference>
<dbReference type="PANTHER" id="PTHR43701:SF2">
    <property type="entry name" value="MEMBRANE TRANSPORTER PROTEIN YJNA-RELATED"/>
    <property type="match status" value="1"/>
</dbReference>